<evidence type="ECO:0000256" key="2">
    <source>
        <dbReference type="SAM" id="Phobius"/>
    </source>
</evidence>
<dbReference type="AlphaFoldDB" id="A0A5J4VLW0"/>
<evidence type="ECO:0000256" key="1">
    <source>
        <dbReference type="SAM" id="MobiDB-lite"/>
    </source>
</evidence>
<keyword evidence="2" id="KW-0812">Transmembrane</keyword>
<keyword evidence="2" id="KW-0472">Membrane</keyword>
<dbReference type="Proteomes" id="UP000324800">
    <property type="component" value="Unassembled WGS sequence"/>
</dbReference>
<sequence length="99" mass="10726">MFQGSYSNGGSDTVQYIVQMEDESIISGSITLPTTPQSDQSEPTPPEPAPQQIHLSIYYIIGISTGSVVLIAVIVKEKKFFPGKRVSAFAQQVGKHLNT</sequence>
<name>A0A5J4VLW0_9EUKA</name>
<feature type="compositionally biased region" description="Polar residues" evidence="1">
    <location>
        <begin position="28"/>
        <end position="42"/>
    </location>
</feature>
<proteinExistence type="predicted"/>
<evidence type="ECO:0000313" key="3">
    <source>
        <dbReference type="EMBL" id="KAA6383598.1"/>
    </source>
</evidence>
<feature type="region of interest" description="Disordered" evidence="1">
    <location>
        <begin position="28"/>
        <end position="50"/>
    </location>
</feature>
<accession>A0A5J4VLW0</accession>
<comment type="caution">
    <text evidence="3">The sequence shown here is derived from an EMBL/GenBank/DDBJ whole genome shotgun (WGS) entry which is preliminary data.</text>
</comment>
<feature type="transmembrane region" description="Helical" evidence="2">
    <location>
        <begin position="56"/>
        <end position="75"/>
    </location>
</feature>
<gene>
    <name evidence="3" type="ORF">EZS28_020876</name>
</gene>
<reference evidence="3 4" key="1">
    <citation type="submission" date="2019-03" db="EMBL/GenBank/DDBJ databases">
        <title>Single cell metagenomics reveals metabolic interactions within the superorganism composed of flagellate Streblomastix strix and complex community of Bacteroidetes bacteria on its surface.</title>
        <authorList>
            <person name="Treitli S.C."/>
            <person name="Kolisko M."/>
            <person name="Husnik F."/>
            <person name="Keeling P."/>
            <person name="Hampl V."/>
        </authorList>
    </citation>
    <scope>NUCLEOTIDE SEQUENCE [LARGE SCALE GENOMIC DNA]</scope>
    <source>
        <strain evidence="3">ST1C</strain>
    </source>
</reference>
<keyword evidence="2" id="KW-1133">Transmembrane helix</keyword>
<evidence type="ECO:0000313" key="4">
    <source>
        <dbReference type="Proteomes" id="UP000324800"/>
    </source>
</evidence>
<protein>
    <submittedName>
        <fullName evidence="3">Uncharacterized protein</fullName>
    </submittedName>
</protein>
<dbReference type="EMBL" id="SNRW01006165">
    <property type="protein sequence ID" value="KAA6383598.1"/>
    <property type="molecule type" value="Genomic_DNA"/>
</dbReference>
<organism evidence="3 4">
    <name type="scientific">Streblomastix strix</name>
    <dbReference type="NCBI Taxonomy" id="222440"/>
    <lineage>
        <taxon>Eukaryota</taxon>
        <taxon>Metamonada</taxon>
        <taxon>Preaxostyla</taxon>
        <taxon>Oxymonadida</taxon>
        <taxon>Streblomastigidae</taxon>
        <taxon>Streblomastix</taxon>
    </lineage>
</organism>